<feature type="domain" description="Phospholipase A2-like central" evidence="14">
    <location>
        <begin position="93"/>
        <end position="188"/>
    </location>
</feature>
<evidence type="ECO:0000313" key="15">
    <source>
        <dbReference type="EMBL" id="CAH1185352.1"/>
    </source>
</evidence>
<dbReference type="GO" id="GO:0050482">
    <property type="term" value="P:arachidonate secretion"/>
    <property type="evidence" value="ECO:0007669"/>
    <property type="project" value="InterPro"/>
</dbReference>
<dbReference type="Proteomes" id="UP001153712">
    <property type="component" value="Chromosome 5"/>
</dbReference>
<evidence type="ECO:0000256" key="8">
    <source>
        <dbReference type="ARBA" id="ARBA00022837"/>
    </source>
</evidence>
<keyword evidence="8" id="KW-0106">Calcium</keyword>
<evidence type="ECO:0000256" key="10">
    <source>
        <dbReference type="ARBA" id="ARBA00023098"/>
    </source>
</evidence>
<dbReference type="GO" id="GO:0004623">
    <property type="term" value="F:phospholipase A2 activity"/>
    <property type="evidence" value="ECO:0007669"/>
    <property type="project" value="UniProtKB-EC"/>
</dbReference>
<evidence type="ECO:0000256" key="9">
    <source>
        <dbReference type="ARBA" id="ARBA00022963"/>
    </source>
</evidence>
<sequence length="251" mass="28641">MKLPVILLFALAATLPDLSASSTVYISDYGMSKMIELSTKPPYCVVQTDRGKIRDKLLSSDPRRVRKMSDESVENLARECQKDIHSPHQGGFIYPGTKWCGPGNKARDNSDLGWHWKEDMCCREHDMCPKFLAKGQCMQGICNHSHFTRSHCDCDANFRKCLQNANTETANTIGAIFFNIIQVICFKERTPCTQWQSSNSNNLIPFSEGPGNCAYEFEYSQKYKGNLIKNYGRKDAKAHFINKIFRKLKFL</sequence>
<dbReference type="FunFam" id="1.20.90.10:FF:000002">
    <property type="entry name" value="Phospholipase A2 group III"/>
    <property type="match status" value="1"/>
</dbReference>
<evidence type="ECO:0000256" key="12">
    <source>
        <dbReference type="ARBA" id="ARBA00029903"/>
    </source>
</evidence>
<keyword evidence="11" id="KW-1015">Disulfide bond</keyword>
<dbReference type="CDD" id="cd04704">
    <property type="entry name" value="PLA2_bee_venom_like"/>
    <property type="match status" value="1"/>
</dbReference>
<dbReference type="EC" id="3.1.1.4" evidence="3"/>
<feature type="signal peptide" evidence="13">
    <location>
        <begin position="1"/>
        <end position="20"/>
    </location>
</feature>
<dbReference type="Gene3D" id="1.20.90.10">
    <property type="entry name" value="Phospholipase A2 domain"/>
    <property type="match status" value="1"/>
</dbReference>
<dbReference type="GO" id="GO:0016042">
    <property type="term" value="P:lipid catabolic process"/>
    <property type="evidence" value="ECO:0007669"/>
    <property type="project" value="UniProtKB-KW"/>
</dbReference>
<comment type="cofactor">
    <cofactor evidence="1">
        <name>Ca(2+)</name>
        <dbReference type="ChEBI" id="CHEBI:29108"/>
    </cofactor>
</comment>
<keyword evidence="6" id="KW-0479">Metal-binding</keyword>
<dbReference type="PROSITE" id="PS00118">
    <property type="entry name" value="PA2_HIS"/>
    <property type="match status" value="1"/>
</dbReference>
<evidence type="ECO:0000259" key="14">
    <source>
        <dbReference type="Pfam" id="PF05826"/>
    </source>
</evidence>
<evidence type="ECO:0000256" key="1">
    <source>
        <dbReference type="ARBA" id="ARBA00001913"/>
    </source>
</evidence>
<proteinExistence type="predicted"/>
<evidence type="ECO:0000313" key="16">
    <source>
        <dbReference type="Proteomes" id="UP001153712"/>
    </source>
</evidence>
<dbReference type="Pfam" id="PF05826">
    <property type="entry name" value="Phospholip_A2_2"/>
    <property type="match status" value="1"/>
</dbReference>
<evidence type="ECO:0000256" key="7">
    <source>
        <dbReference type="ARBA" id="ARBA00022801"/>
    </source>
</evidence>
<dbReference type="PANTHER" id="PTHR12253">
    <property type="entry name" value="RH14732P"/>
    <property type="match status" value="1"/>
</dbReference>
<evidence type="ECO:0000256" key="11">
    <source>
        <dbReference type="ARBA" id="ARBA00023157"/>
    </source>
</evidence>
<keyword evidence="7" id="KW-0378">Hydrolase</keyword>
<comment type="subcellular location">
    <subcellularLocation>
        <location evidence="2">Secreted</location>
    </subcellularLocation>
</comment>
<dbReference type="OrthoDB" id="8187220at2759"/>
<dbReference type="GO" id="GO:0005576">
    <property type="term" value="C:extracellular region"/>
    <property type="evidence" value="ECO:0007669"/>
    <property type="project" value="UniProtKB-SubCell"/>
</dbReference>
<dbReference type="GO" id="GO:0006644">
    <property type="term" value="P:phospholipid metabolic process"/>
    <property type="evidence" value="ECO:0007669"/>
    <property type="project" value="InterPro"/>
</dbReference>
<dbReference type="InterPro" id="IPR016090">
    <property type="entry name" value="PLA2-like_dom"/>
</dbReference>
<evidence type="ECO:0000256" key="13">
    <source>
        <dbReference type="SAM" id="SignalP"/>
    </source>
</evidence>
<feature type="chain" id="PRO_5040503801" description="Phospholipase A2" evidence="13">
    <location>
        <begin position="21"/>
        <end position="251"/>
    </location>
</feature>
<dbReference type="SUPFAM" id="SSF48619">
    <property type="entry name" value="Phospholipase A2, PLA2"/>
    <property type="match status" value="1"/>
</dbReference>
<dbReference type="EMBL" id="OU900098">
    <property type="protein sequence ID" value="CAH1185352.1"/>
    <property type="molecule type" value="Genomic_DNA"/>
</dbReference>
<keyword evidence="13" id="KW-0732">Signal</keyword>
<name>A0A9P0DUW9_PHYSR</name>
<evidence type="ECO:0000256" key="5">
    <source>
        <dbReference type="ARBA" id="ARBA00022525"/>
    </source>
</evidence>
<evidence type="ECO:0000256" key="6">
    <source>
        <dbReference type="ARBA" id="ARBA00022723"/>
    </source>
</evidence>
<accession>A0A9P0DUW9</accession>
<dbReference type="InterPro" id="IPR036444">
    <property type="entry name" value="PLipase_A2_dom_sf"/>
</dbReference>
<evidence type="ECO:0000256" key="4">
    <source>
        <dbReference type="ARBA" id="ARBA00021721"/>
    </source>
</evidence>
<protein>
    <recommendedName>
        <fullName evidence="4">Phospholipase A2</fullName>
        <ecNumber evidence="3">3.1.1.4</ecNumber>
    </recommendedName>
    <alternativeName>
        <fullName evidence="12">Phosphatidylcholine 2-acylhydrolase</fullName>
    </alternativeName>
</protein>
<keyword evidence="10" id="KW-0443">Lipid metabolism</keyword>
<keyword evidence="16" id="KW-1185">Reference proteome</keyword>
<dbReference type="InterPro" id="IPR033113">
    <property type="entry name" value="PLA2_histidine"/>
</dbReference>
<reference evidence="15" key="1">
    <citation type="submission" date="2022-01" db="EMBL/GenBank/DDBJ databases">
        <authorList>
            <person name="King R."/>
        </authorList>
    </citation>
    <scope>NUCLEOTIDE SEQUENCE</scope>
</reference>
<dbReference type="GO" id="GO:0046872">
    <property type="term" value="F:metal ion binding"/>
    <property type="evidence" value="ECO:0007669"/>
    <property type="project" value="UniProtKB-KW"/>
</dbReference>
<gene>
    <name evidence="15" type="ORF">PHYEVI_LOCUS8525</name>
</gene>
<keyword evidence="5" id="KW-0964">Secreted</keyword>
<evidence type="ECO:0000256" key="2">
    <source>
        <dbReference type="ARBA" id="ARBA00004613"/>
    </source>
</evidence>
<dbReference type="AlphaFoldDB" id="A0A9P0DUW9"/>
<evidence type="ECO:0000256" key="3">
    <source>
        <dbReference type="ARBA" id="ARBA00013278"/>
    </source>
</evidence>
<keyword evidence="9" id="KW-0442">Lipid degradation</keyword>
<organism evidence="15 16">
    <name type="scientific">Phyllotreta striolata</name>
    <name type="common">Striped flea beetle</name>
    <name type="synonym">Crioceris striolata</name>
    <dbReference type="NCBI Taxonomy" id="444603"/>
    <lineage>
        <taxon>Eukaryota</taxon>
        <taxon>Metazoa</taxon>
        <taxon>Ecdysozoa</taxon>
        <taxon>Arthropoda</taxon>
        <taxon>Hexapoda</taxon>
        <taxon>Insecta</taxon>
        <taxon>Pterygota</taxon>
        <taxon>Neoptera</taxon>
        <taxon>Endopterygota</taxon>
        <taxon>Coleoptera</taxon>
        <taxon>Polyphaga</taxon>
        <taxon>Cucujiformia</taxon>
        <taxon>Chrysomeloidea</taxon>
        <taxon>Chrysomelidae</taxon>
        <taxon>Galerucinae</taxon>
        <taxon>Alticini</taxon>
        <taxon>Phyllotreta</taxon>
    </lineage>
</organism>